<sequence>MNIPFIEFSKGRKSQARKIYIHKGKTEIGNRICVNRNGSPFFSIPNENGTVKLFLEALENKYFDEAMGYISKNVSQFLSFEEIYSVFEGIKSYKCLISVSKESPFLKQVSIAVKRHSKQKIEIINLKMINEPDNFGKWKIYQIEKE</sequence>
<protein>
    <submittedName>
        <fullName evidence="1">Uncharacterized protein</fullName>
    </submittedName>
</protein>
<gene>
    <name evidence="1" type="ORF">IAC55_08105</name>
</gene>
<reference evidence="1" key="1">
    <citation type="submission" date="2020-10" db="EMBL/GenBank/DDBJ databases">
        <authorList>
            <person name="Gilroy R."/>
        </authorList>
    </citation>
    <scope>NUCLEOTIDE SEQUENCE</scope>
    <source>
        <strain evidence="1">F6-4510</strain>
    </source>
</reference>
<proteinExistence type="predicted"/>
<reference evidence="1" key="2">
    <citation type="journal article" date="2021" name="PeerJ">
        <title>Extensive microbial diversity within the chicken gut microbiome revealed by metagenomics and culture.</title>
        <authorList>
            <person name="Gilroy R."/>
            <person name="Ravi A."/>
            <person name="Getino M."/>
            <person name="Pursley I."/>
            <person name="Horton D.L."/>
            <person name="Alikhan N.F."/>
            <person name="Baker D."/>
            <person name="Gharbi K."/>
            <person name="Hall N."/>
            <person name="Watson M."/>
            <person name="Adriaenssens E.M."/>
            <person name="Foster-Nyarko E."/>
            <person name="Jarju S."/>
            <person name="Secka A."/>
            <person name="Antonio M."/>
            <person name="Oren A."/>
            <person name="Chaudhuri R.R."/>
            <person name="La Ragione R."/>
            <person name="Hildebrand F."/>
            <person name="Pallen M.J."/>
        </authorList>
    </citation>
    <scope>NUCLEOTIDE SEQUENCE</scope>
    <source>
        <strain evidence="1">F6-4510</strain>
    </source>
</reference>
<evidence type="ECO:0000313" key="1">
    <source>
        <dbReference type="EMBL" id="MBO8435264.1"/>
    </source>
</evidence>
<dbReference type="EMBL" id="JADIMX010000157">
    <property type="protein sequence ID" value="MBO8435264.1"/>
    <property type="molecule type" value="Genomic_DNA"/>
</dbReference>
<organism evidence="1 2">
    <name type="scientific">Candidatus Fimicola merdigallinarum</name>
    <dbReference type="NCBI Taxonomy" id="2840819"/>
    <lineage>
        <taxon>Bacteria</taxon>
        <taxon>Bacillati</taxon>
        <taxon>Bacillota</taxon>
        <taxon>Clostridia</taxon>
        <taxon>Lachnospirales</taxon>
        <taxon>Lachnospiraceae</taxon>
        <taxon>Lachnospiraceae incertae sedis</taxon>
        <taxon>Candidatus Fimicola</taxon>
    </lineage>
</organism>
<name>A0A9D9DWL9_9FIRM</name>
<dbReference type="Proteomes" id="UP000823611">
    <property type="component" value="Unassembled WGS sequence"/>
</dbReference>
<accession>A0A9D9DWL9</accession>
<comment type="caution">
    <text evidence="1">The sequence shown here is derived from an EMBL/GenBank/DDBJ whole genome shotgun (WGS) entry which is preliminary data.</text>
</comment>
<evidence type="ECO:0000313" key="2">
    <source>
        <dbReference type="Proteomes" id="UP000823611"/>
    </source>
</evidence>
<dbReference type="AlphaFoldDB" id="A0A9D9DWL9"/>